<keyword evidence="2" id="KW-1185">Reference proteome</keyword>
<dbReference type="STRING" id="448386.A0A2V3IVN7"/>
<protein>
    <submittedName>
        <fullName evidence="1">Uncharacterized protein</fullName>
    </submittedName>
</protein>
<evidence type="ECO:0000313" key="2">
    <source>
        <dbReference type="Proteomes" id="UP000247409"/>
    </source>
</evidence>
<reference evidence="1 2" key="1">
    <citation type="journal article" date="2018" name="Mol. Biol. Evol.">
        <title>Analysis of the draft genome of the red seaweed Gracilariopsis chorda provides insights into genome size evolution in Rhodophyta.</title>
        <authorList>
            <person name="Lee J."/>
            <person name="Yang E.C."/>
            <person name="Graf L."/>
            <person name="Yang J.H."/>
            <person name="Qiu H."/>
            <person name="Zel Zion U."/>
            <person name="Chan C.X."/>
            <person name="Stephens T.G."/>
            <person name="Weber A.P.M."/>
            <person name="Boo G.H."/>
            <person name="Boo S.M."/>
            <person name="Kim K.M."/>
            <person name="Shin Y."/>
            <person name="Jung M."/>
            <person name="Lee S.J."/>
            <person name="Yim H.S."/>
            <person name="Lee J.H."/>
            <person name="Bhattacharya D."/>
            <person name="Yoon H.S."/>
        </authorList>
    </citation>
    <scope>NUCLEOTIDE SEQUENCE [LARGE SCALE GENOMIC DNA]</scope>
    <source>
        <strain evidence="1 2">SKKU-2015</strain>
        <tissue evidence="1">Whole body</tissue>
    </source>
</reference>
<dbReference type="AlphaFoldDB" id="A0A2V3IVN7"/>
<name>A0A2V3IVN7_9FLOR</name>
<accession>A0A2V3IVN7</accession>
<proteinExistence type="predicted"/>
<comment type="caution">
    <text evidence="1">The sequence shown here is derived from an EMBL/GenBank/DDBJ whole genome shotgun (WGS) entry which is preliminary data.</text>
</comment>
<dbReference type="OrthoDB" id="10635798at2759"/>
<organism evidence="1 2">
    <name type="scientific">Gracilariopsis chorda</name>
    <dbReference type="NCBI Taxonomy" id="448386"/>
    <lineage>
        <taxon>Eukaryota</taxon>
        <taxon>Rhodophyta</taxon>
        <taxon>Florideophyceae</taxon>
        <taxon>Rhodymeniophycidae</taxon>
        <taxon>Gracilariales</taxon>
        <taxon>Gracilariaceae</taxon>
        <taxon>Gracilariopsis</taxon>
    </lineage>
</organism>
<dbReference type="Proteomes" id="UP000247409">
    <property type="component" value="Unassembled WGS sequence"/>
</dbReference>
<evidence type="ECO:0000313" key="1">
    <source>
        <dbReference type="EMBL" id="PXF45200.1"/>
    </source>
</evidence>
<sequence length="375" mass="41166">MSFGGYRSRSDCAQALVFLIALVGKCSGHFLKLTRSQYTHLRSSGDYSSLTSSPSPRTAPLLKSNVQIVFIPSFQGTLLQNTEYQLPLFLSPLSRTSYKRVYELLRSEQTHAVTGEYAVEYAHYGCKNNSGHFSHCMSVPLRGAVSHLKEKYRVQSLGYDWRQTRQTIYNGGFGEEIRQALKCDQCVIIAHGSGCSLLRYAAGREPIVRSTTACIAPATARTASATKQGDGLATAGNAHTIGDCMRSVRERKIDFGSMAGELGMLRGRKGRSALPAVEGLDYEEVRMVSKQERARLLRSFDAIRELGVNDGAVLHVCVEGLGQVTRVDGIEMDGDGVVEKGSCRGVANQVLSVQARHLDLVRMVDAAVTERYRSR</sequence>
<dbReference type="EMBL" id="NBIV01000067">
    <property type="protein sequence ID" value="PXF45200.1"/>
    <property type="molecule type" value="Genomic_DNA"/>
</dbReference>
<gene>
    <name evidence="1" type="ORF">BWQ96_05030</name>
</gene>